<accession>A0A4U5VLZ5</accession>
<dbReference type="EMBL" id="CM014097">
    <property type="protein sequence ID" value="TKS88890.1"/>
    <property type="molecule type" value="Genomic_DNA"/>
</dbReference>
<organism evidence="2 4">
    <name type="scientific">Collichthys lucidus</name>
    <name type="common">Big head croaker</name>
    <name type="synonym">Sciaena lucida</name>
    <dbReference type="NCBI Taxonomy" id="240159"/>
    <lineage>
        <taxon>Eukaryota</taxon>
        <taxon>Metazoa</taxon>
        <taxon>Chordata</taxon>
        <taxon>Craniata</taxon>
        <taxon>Vertebrata</taxon>
        <taxon>Euteleostomi</taxon>
        <taxon>Actinopterygii</taxon>
        <taxon>Neopterygii</taxon>
        <taxon>Teleostei</taxon>
        <taxon>Neoteleostei</taxon>
        <taxon>Acanthomorphata</taxon>
        <taxon>Eupercaria</taxon>
        <taxon>Sciaenidae</taxon>
        <taxon>Collichthys</taxon>
    </lineage>
</organism>
<gene>
    <name evidence="3" type="ORF">D9C73_022642</name>
    <name evidence="2" type="ORF">D9C73_022679</name>
</gene>
<evidence type="ECO:0000313" key="3">
    <source>
        <dbReference type="EMBL" id="TKS88927.1"/>
    </source>
</evidence>
<feature type="coiled-coil region" evidence="1">
    <location>
        <begin position="12"/>
        <end position="42"/>
    </location>
</feature>
<keyword evidence="1" id="KW-0175">Coiled coil</keyword>
<dbReference type="InterPro" id="IPR027702">
    <property type="entry name" value="Syncoilin"/>
</dbReference>
<proteinExistence type="predicted"/>
<keyword evidence="4" id="KW-1185">Reference proteome</keyword>
<dbReference type="Proteomes" id="UP000298787">
    <property type="component" value="Chromosome 20"/>
</dbReference>
<reference evidence="2 4" key="1">
    <citation type="submission" date="2019-01" db="EMBL/GenBank/DDBJ databases">
        <title>Genome Assembly of Collichthys lucidus.</title>
        <authorList>
            <person name="Cai M."/>
            <person name="Xiao S."/>
        </authorList>
    </citation>
    <scope>NUCLEOTIDE SEQUENCE [LARGE SCALE GENOMIC DNA]</scope>
    <source>
        <strain evidence="2">JT15FE1705JMU</strain>
        <tissue evidence="2">Muscle</tissue>
    </source>
</reference>
<feature type="coiled-coil region" evidence="1">
    <location>
        <begin position="117"/>
        <end position="151"/>
    </location>
</feature>
<dbReference type="GO" id="GO:0005882">
    <property type="term" value="C:intermediate filament"/>
    <property type="evidence" value="ECO:0007669"/>
    <property type="project" value="InterPro"/>
</dbReference>
<dbReference type="EMBL" id="CM014097">
    <property type="protein sequence ID" value="TKS88927.1"/>
    <property type="molecule type" value="Genomic_DNA"/>
</dbReference>
<dbReference type="PANTHER" id="PTHR47147">
    <property type="entry name" value="SYNCOILIN"/>
    <property type="match status" value="1"/>
</dbReference>
<name>A0A4U5VLZ5_COLLU</name>
<protein>
    <submittedName>
        <fullName evidence="2">Syncoilin Syncoilin intermediate filament 1</fullName>
    </submittedName>
</protein>
<dbReference type="AlphaFoldDB" id="A0A4U5VLZ5"/>
<dbReference type="PANTHER" id="PTHR47147:SF1">
    <property type="entry name" value="SYNCOILIN"/>
    <property type="match status" value="1"/>
</dbReference>
<sequence length="222" mass="25990">MARDCAHNQVTLNTQQREVELLRREEEKLQTLMLQLTEEGSQIRTVHQEQLLNLQAELQTPSSSQTSNTQDELTRFKRSSCGDIQQYLQGGLKALEDRYEPILLALLKRREVTSGALVKAKEHAQELKAQLTPLQEEIQKLKLQRACLEEKLRLICMQRREDVGQYKETVYCLEERSRELKTELNIQKRNTKEIQELRDGLTKELLLFRTAIEDHKCDDEKT</sequence>
<evidence type="ECO:0000313" key="2">
    <source>
        <dbReference type="EMBL" id="TKS88890.1"/>
    </source>
</evidence>
<evidence type="ECO:0000313" key="4">
    <source>
        <dbReference type="Proteomes" id="UP000298787"/>
    </source>
</evidence>
<evidence type="ECO:0000256" key="1">
    <source>
        <dbReference type="SAM" id="Coils"/>
    </source>
</evidence>
<dbReference type="STRING" id="240159.A0A4U5VLZ5"/>